<evidence type="ECO:0000313" key="3">
    <source>
        <dbReference type="Proteomes" id="UP000701853"/>
    </source>
</evidence>
<keyword evidence="1" id="KW-0812">Transmembrane</keyword>
<dbReference type="Proteomes" id="UP000701853">
    <property type="component" value="Chromosome 10"/>
</dbReference>
<keyword evidence="1" id="KW-1133">Transmembrane helix</keyword>
<sequence>MLRRASMLLSCQPILAAKARPFSTDLPVAPSADATDPHMDLLKTPLSFMQPRPPTPSSITSKFTVNFVLPYTSELATKEDRGNEYFHVILWYKAKCQTFIFVMLFIRKNAIPITFILSSLFVMVIILMGL</sequence>
<comment type="caution">
    <text evidence="2">The sequence shown here is derived from an EMBL/GenBank/DDBJ whole genome shotgun (WGS) entry which is preliminary data.</text>
</comment>
<organism evidence="2 3">
    <name type="scientific">Gossypium anomalum</name>
    <dbReference type="NCBI Taxonomy" id="47600"/>
    <lineage>
        <taxon>Eukaryota</taxon>
        <taxon>Viridiplantae</taxon>
        <taxon>Streptophyta</taxon>
        <taxon>Embryophyta</taxon>
        <taxon>Tracheophyta</taxon>
        <taxon>Spermatophyta</taxon>
        <taxon>Magnoliopsida</taxon>
        <taxon>eudicotyledons</taxon>
        <taxon>Gunneridae</taxon>
        <taxon>Pentapetalae</taxon>
        <taxon>rosids</taxon>
        <taxon>malvids</taxon>
        <taxon>Malvales</taxon>
        <taxon>Malvaceae</taxon>
        <taxon>Malvoideae</taxon>
        <taxon>Gossypium</taxon>
    </lineage>
</organism>
<dbReference type="OrthoDB" id="1747244at2759"/>
<keyword evidence="3" id="KW-1185">Reference proteome</keyword>
<accession>A0A8J5YD74</accession>
<evidence type="ECO:0000313" key="2">
    <source>
        <dbReference type="EMBL" id="KAG8480257.1"/>
    </source>
</evidence>
<dbReference type="AlphaFoldDB" id="A0A8J5YD74"/>
<proteinExistence type="predicted"/>
<feature type="transmembrane region" description="Helical" evidence="1">
    <location>
        <begin position="110"/>
        <end position="129"/>
    </location>
</feature>
<dbReference type="EMBL" id="JAHUZN010000010">
    <property type="protein sequence ID" value="KAG8480257.1"/>
    <property type="molecule type" value="Genomic_DNA"/>
</dbReference>
<keyword evidence="1" id="KW-0472">Membrane</keyword>
<protein>
    <submittedName>
        <fullName evidence="2">Uncharacterized protein</fullName>
    </submittedName>
</protein>
<name>A0A8J5YD74_9ROSI</name>
<evidence type="ECO:0000256" key="1">
    <source>
        <dbReference type="SAM" id="Phobius"/>
    </source>
</evidence>
<gene>
    <name evidence="2" type="ORF">CXB51_024864</name>
</gene>
<reference evidence="2 3" key="1">
    <citation type="journal article" date="2021" name="bioRxiv">
        <title>The Gossypium anomalum genome as a resource for cotton improvement and evolutionary analysis of hybrid incompatibility.</title>
        <authorList>
            <person name="Grover C.E."/>
            <person name="Yuan D."/>
            <person name="Arick M.A."/>
            <person name="Miller E.R."/>
            <person name="Hu G."/>
            <person name="Peterson D.G."/>
            <person name="Wendel J.F."/>
            <person name="Udall J.A."/>
        </authorList>
    </citation>
    <scope>NUCLEOTIDE SEQUENCE [LARGE SCALE GENOMIC DNA]</scope>
    <source>
        <strain evidence="2">JFW-Udall</strain>
        <tissue evidence="2">Leaf</tissue>
    </source>
</reference>